<dbReference type="VEuPathDB" id="VectorBase:AAEL012903"/>
<dbReference type="OrthoDB" id="6133115at2759"/>
<dbReference type="EnsemblMetazoa" id="AAEL012903-RA">
    <property type="protein sequence ID" value="AAEL012903-PA"/>
    <property type="gene ID" value="AAEL012903"/>
</dbReference>
<gene>
    <name evidence="13" type="primary">5580324</name>
</gene>
<comment type="subcellular location">
    <subcellularLocation>
        <location evidence="1">Cell membrane</location>
        <topology evidence="1">Multi-pass membrane protein</topology>
    </subcellularLocation>
</comment>
<dbReference type="PROSITE" id="PS00217">
    <property type="entry name" value="SUGAR_TRANSPORT_2"/>
    <property type="match status" value="1"/>
</dbReference>
<evidence type="ECO:0000259" key="12">
    <source>
        <dbReference type="PROSITE" id="PS50850"/>
    </source>
</evidence>
<evidence type="ECO:0000256" key="2">
    <source>
        <dbReference type="ARBA" id="ARBA00022448"/>
    </source>
</evidence>
<dbReference type="InterPro" id="IPR036259">
    <property type="entry name" value="MFS_trans_sf"/>
</dbReference>
<dbReference type="Pfam" id="PF00083">
    <property type="entry name" value="Sugar_tr"/>
    <property type="match status" value="1"/>
</dbReference>
<evidence type="ECO:0000256" key="6">
    <source>
        <dbReference type="ARBA" id="ARBA00022989"/>
    </source>
</evidence>
<keyword evidence="7" id="KW-0472">Membrane</keyword>
<evidence type="ECO:0000256" key="7">
    <source>
        <dbReference type="ARBA" id="ARBA00023136"/>
    </source>
</evidence>
<evidence type="ECO:0000256" key="11">
    <source>
        <dbReference type="ARBA" id="ARBA00069106"/>
    </source>
</evidence>
<name>A0A1S4FXY4_AEDAE</name>
<evidence type="ECO:0000256" key="8">
    <source>
        <dbReference type="ARBA" id="ARBA00023180"/>
    </source>
</evidence>
<keyword evidence="6" id="KW-1133">Transmembrane helix</keyword>
<dbReference type="InterPro" id="IPR020846">
    <property type="entry name" value="MFS_dom"/>
</dbReference>
<dbReference type="InterPro" id="IPR005829">
    <property type="entry name" value="Sugar_transporter_CS"/>
</dbReference>
<evidence type="ECO:0000256" key="10">
    <source>
        <dbReference type="ARBA" id="ARBA00060205"/>
    </source>
</evidence>
<dbReference type="GO" id="GO:0015574">
    <property type="term" value="F:trehalose transmembrane transporter activity"/>
    <property type="evidence" value="ECO:0007669"/>
    <property type="project" value="UniProtKB-ARBA"/>
</dbReference>
<feature type="domain" description="Major facilitator superfamily (MFS) profile" evidence="12">
    <location>
        <begin position="16"/>
        <end position="438"/>
    </location>
</feature>
<dbReference type="InterPro" id="IPR005828">
    <property type="entry name" value="MFS_sugar_transport-like"/>
</dbReference>
<dbReference type="SUPFAM" id="SSF103473">
    <property type="entry name" value="MFS general substrate transporter"/>
    <property type="match status" value="1"/>
</dbReference>
<comment type="function">
    <text evidence="10">High-capacity facilitative transporter for trehalose. Does not transport maltose, sucrose or lactose. Mediates the bidirectional transfer of trehalose. Responsible for the transport of trehalose synthesized in the fat body and the incorporation of trehalose into other tissues that require a carbon source, thereby regulating trehalose levels in the hemolymph.</text>
</comment>
<dbReference type="FunFam" id="1.20.1250.20:FF:000055">
    <property type="entry name" value="Facilitated trehalose transporter Tret1-2 homolog"/>
    <property type="match status" value="1"/>
</dbReference>
<keyword evidence="3" id="KW-1003">Cell membrane</keyword>
<dbReference type="PANTHER" id="PTHR48021">
    <property type="match status" value="1"/>
</dbReference>
<reference evidence="13" key="2">
    <citation type="submission" date="2020-05" db="UniProtKB">
        <authorList>
            <consortium name="EnsemblMetazoa"/>
        </authorList>
    </citation>
    <scope>IDENTIFICATION</scope>
    <source>
        <strain evidence="13">LVP_AGWG</strain>
    </source>
</reference>
<protein>
    <recommendedName>
        <fullName evidence="11">Facilitated trehalose transporter Tret1</fullName>
    </recommendedName>
</protein>
<evidence type="ECO:0000256" key="3">
    <source>
        <dbReference type="ARBA" id="ARBA00022475"/>
    </source>
</evidence>
<accession>A0A1S4FXY4</accession>
<dbReference type="AlphaFoldDB" id="A0A1S4FXY4"/>
<dbReference type="GO" id="GO:0005886">
    <property type="term" value="C:plasma membrane"/>
    <property type="evidence" value="ECO:0007669"/>
    <property type="project" value="UniProtKB-SubCell"/>
</dbReference>
<evidence type="ECO:0000256" key="4">
    <source>
        <dbReference type="ARBA" id="ARBA00022597"/>
    </source>
</evidence>
<evidence type="ECO:0000256" key="5">
    <source>
        <dbReference type="ARBA" id="ARBA00022692"/>
    </source>
</evidence>
<dbReference type="PRINTS" id="PR00171">
    <property type="entry name" value="SUGRTRNSPORT"/>
</dbReference>
<keyword evidence="4" id="KW-0762">Sugar transport</keyword>
<proteinExistence type="inferred from homology"/>
<dbReference type="Gene3D" id="1.20.1250.20">
    <property type="entry name" value="MFS general substrate transporter like domains"/>
    <property type="match status" value="1"/>
</dbReference>
<evidence type="ECO:0000313" key="14">
    <source>
        <dbReference type="Proteomes" id="UP000008820"/>
    </source>
</evidence>
<evidence type="ECO:0000313" key="13">
    <source>
        <dbReference type="EnsemblMetazoa" id="AAEL012903-PA"/>
    </source>
</evidence>
<dbReference type="InterPro" id="IPR003663">
    <property type="entry name" value="Sugar/inositol_transpt"/>
</dbReference>
<keyword evidence="8" id="KW-0325">Glycoprotein</keyword>
<reference evidence="13 14" key="1">
    <citation type="submission" date="2017-06" db="EMBL/GenBank/DDBJ databases">
        <title>Aedes aegypti genome working group (AGWG) sequencing and assembly.</title>
        <authorList>
            <consortium name="Aedes aegypti Genome Working Group (AGWG)"/>
            <person name="Matthews B.J."/>
        </authorList>
    </citation>
    <scope>NUCLEOTIDE SEQUENCE [LARGE SCALE GENOMIC DNA]</scope>
    <source>
        <strain evidence="13 14">LVP_AGWG</strain>
    </source>
</reference>
<dbReference type="PROSITE" id="PS00216">
    <property type="entry name" value="SUGAR_TRANSPORT_1"/>
    <property type="match status" value="1"/>
</dbReference>
<dbReference type="PROSITE" id="PS50850">
    <property type="entry name" value="MFS"/>
    <property type="match status" value="1"/>
</dbReference>
<evidence type="ECO:0000256" key="9">
    <source>
        <dbReference type="ARBA" id="ARBA00024348"/>
    </source>
</evidence>
<dbReference type="InterPro" id="IPR050549">
    <property type="entry name" value="MFS_Trehalose_Transporter"/>
</dbReference>
<keyword evidence="14" id="KW-1185">Reference proteome</keyword>
<keyword evidence="2" id="KW-0813">Transport</keyword>
<dbReference type="Proteomes" id="UP000008820">
    <property type="component" value="Chromosome 2"/>
</dbReference>
<sequence length="455" mass="50049">MRFVQLFEKYRNEYLATLAATLSIMMTVMTNAWSSPAIVKLEAEDSPIPITEDEGSWVVAIQAIGGIFGPIITGVAVDRIGRKWTLLSAAIPTIIGWILIGLGNSVGYLYAARFLFGVSYGTTYSVSPIYLGEITSDAIRGSSGTMITILARIGFLLMYSIGPYLEYRTLAWVSMIGPALFVLSFMWMPETPYYLIGKNQHKQAEQSLSWFRRTTKISEEMEAMKSSVEKSNQDKTSLSVLFTPAYRNNMRIVFVLVFSMQFTGILAILGYAQTIFGKISTSLKPEEMSIVLGAVQLVAVIFPAFLVDRMGRRPLLLLSAVGTTLSLLVCSIYFAIAGDNYQGSLGWIAFIAILFYIVFYGLGLATVSFAVLTEIFPKNIRAYANATFSIASAILIFGIVKAFQVTLDNVGAYLPFGLFALCEAIGCVLIYLYIPETKGKSLDEVQRIVAGNRVS</sequence>
<dbReference type="PANTHER" id="PTHR48021:SF46">
    <property type="entry name" value="MAJOR FACILITATOR SUPERFAMILY (MFS) PROFILE DOMAIN-CONTAINING PROTEIN"/>
    <property type="match status" value="1"/>
</dbReference>
<comment type="similarity">
    <text evidence="9">Belongs to the major facilitator superfamily. Sugar transporter (TC 2.A.1.1) family. Trehalose transporter subfamily.</text>
</comment>
<evidence type="ECO:0000256" key="1">
    <source>
        <dbReference type="ARBA" id="ARBA00004651"/>
    </source>
</evidence>
<organism evidence="13 14">
    <name type="scientific">Aedes aegypti</name>
    <name type="common">Yellowfever mosquito</name>
    <name type="synonym">Culex aegypti</name>
    <dbReference type="NCBI Taxonomy" id="7159"/>
    <lineage>
        <taxon>Eukaryota</taxon>
        <taxon>Metazoa</taxon>
        <taxon>Ecdysozoa</taxon>
        <taxon>Arthropoda</taxon>
        <taxon>Hexapoda</taxon>
        <taxon>Insecta</taxon>
        <taxon>Pterygota</taxon>
        <taxon>Neoptera</taxon>
        <taxon>Endopterygota</taxon>
        <taxon>Diptera</taxon>
        <taxon>Nematocera</taxon>
        <taxon>Culicoidea</taxon>
        <taxon>Culicidae</taxon>
        <taxon>Culicinae</taxon>
        <taxon>Aedini</taxon>
        <taxon>Aedes</taxon>
        <taxon>Stegomyia</taxon>
    </lineage>
</organism>
<keyword evidence="5" id="KW-0812">Transmembrane</keyword>
<dbReference type="InParanoid" id="A0A1S4FXY4"/>